<proteinExistence type="predicted"/>
<evidence type="ECO:0000313" key="2">
    <source>
        <dbReference type="Proteomes" id="UP000321197"/>
    </source>
</evidence>
<reference evidence="1 2" key="1">
    <citation type="submission" date="2019-07" db="EMBL/GenBank/DDBJ databases">
        <title>Whole genome shotgun sequence of Meiothermus hypogaeus NBRC 106114.</title>
        <authorList>
            <person name="Hosoyama A."/>
            <person name="Uohara A."/>
            <person name="Ohji S."/>
            <person name="Ichikawa N."/>
        </authorList>
    </citation>
    <scope>NUCLEOTIDE SEQUENCE [LARGE SCALE GENOMIC DNA]</scope>
    <source>
        <strain evidence="1 2">NBRC 106114</strain>
    </source>
</reference>
<evidence type="ECO:0000313" key="1">
    <source>
        <dbReference type="EMBL" id="GEM82995.1"/>
    </source>
</evidence>
<dbReference type="Proteomes" id="UP000321197">
    <property type="component" value="Unassembled WGS sequence"/>
</dbReference>
<comment type="caution">
    <text evidence="1">The sequence shown here is derived from an EMBL/GenBank/DDBJ whole genome shotgun (WGS) entry which is preliminary data.</text>
</comment>
<dbReference type="EMBL" id="BJXL01000028">
    <property type="protein sequence ID" value="GEM82995.1"/>
    <property type="molecule type" value="Genomic_DNA"/>
</dbReference>
<gene>
    <name evidence="1" type="ORF">MHY01S_11610</name>
</gene>
<dbReference type="RefSeq" id="WP_147075305.1">
    <property type="nucleotide sequence ID" value="NZ_BJXL01000028.1"/>
</dbReference>
<name>A0A511R039_9DEIN</name>
<protein>
    <submittedName>
        <fullName evidence="1">Uncharacterized protein</fullName>
    </submittedName>
</protein>
<dbReference type="AlphaFoldDB" id="A0A511R039"/>
<dbReference type="OrthoDB" id="26033at2"/>
<accession>A0A511R039</accession>
<sequence length="208" mass="22782">MVITSLEDLDGMTDVMGLLDEGQRLQSRLGELGGVLRQVASQLEKGSPPSPGMAASVIEVSKAFEGWHERAQRILGGTPVEPVLPRVLEALEAHRKALEEAALRQKAMNVLEQVSSLVYRGADEFLPLSTVQFDALGMIRKFKDMTGLNDVILSLAGGNHPYNLLLKLVLDKEMSNDEWMSVYQKVGQEIGQDLAVAAARGRVYLPEQ</sequence>
<organism evidence="1 2">
    <name type="scientific">Meiothermus hypogaeus NBRC 106114</name>
    <dbReference type="NCBI Taxonomy" id="1227553"/>
    <lineage>
        <taxon>Bacteria</taxon>
        <taxon>Thermotogati</taxon>
        <taxon>Deinococcota</taxon>
        <taxon>Deinococci</taxon>
        <taxon>Thermales</taxon>
        <taxon>Thermaceae</taxon>
        <taxon>Meiothermus</taxon>
    </lineage>
</organism>